<evidence type="ECO:0000313" key="2">
    <source>
        <dbReference type="EMBL" id="CAB3402685.1"/>
    </source>
</evidence>
<evidence type="ECO:0000313" key="3">
    <source>
        <dbReference type="EMBL" id="CAB3402906.1"/>
    </source>
</evidence>
<evidence type="ECO:0000256" key="1">
    <source>
        <dbReference type="SAM" id="SignalP"/>
    </source>
</evidence>
<sequence length="134" mass="14668">MLRITVLLIVIALTMGTTVALRGALMRHGRSLPINKIGSPAQSSPSCRVVQLAVPCMFSRNRECFIDKICALDETTAASNAIAVKSALLAHGDLRYQPRRNDFLRFGRSSVANIASGEPEDVAYYRLVRVAYDS</sequence>
<feature type="chain" id="PRO_5036273277" evidence="1">
    <location>
        <begin position="21"/>
        <end position="134"/>
    </location>
</feature>
<reference evidence="3 4" key="1">
    <citation type="submission" date="2020-04" db="EMBL/GenBank/DDBJ databases">
        <authorList>
            <person name="Laetsch R D."/>
            <person name="Stevens L."/>
            <person name="Kumar S."/>
            <person name="Blaxter L. M."/>
        </authorList>
    </citation>
    <scope>NUCLEOTIDE SEQUENCE [LARGE SCALE GENOMIC DNA]</scope>
</reference>
<dbReference type="AlphaFoldDB" id="A0A8S1ELC7"/>
<name>A0A8S1ELC7_9PELO</name>
<dbReference type="OrthoDB" id="5806922at2759"/>
<gene>
    <name evidence="2" type="ORF">CBOVIS_LOCUS5274</name>
    <name evidence="3" type="ORF">CBOVIS_LOCUS5450</name>
</gene>
<dbReference type="EMBL" id="CADEPM010000003">
    <property type="protein sequence ID" value="CAB3402685.1"/>
    <property type="molecule type" value="Genomic_DNA"/>
</dbReference>
<dbReference type="EMBL" id="CADEPM010000003">
    <property type="protein sequence ID" value="CAB3402906.1"/>
    <property type="molecule type" value="Genomic_DNA"/>
</dbReference>
<keyword evidence="4" id="KW-1185">Reference proteome</keyword>
<proteinExistence type="predicted"/>
<protein>
    <submittedName>
        <fullName evidence="3">Uncharacterized protein</fullName>
    </submittedName>
</protein>
<keyword evidence="1" id="KW-0732">Signal</keyword>
<evidence type="ECO:0000313" key="4">
    <source>
        <dbReference type="Proteomes" id="UP000494206"/>
    </source>
</evidence>
<accession>A0A8S1ELC7</accession>
<feature type="signal peptide" evidence="1">
    <location>
        <begin position="1"/>
        <end position="20"/>
    </location>
</feature>
<comment type="caution">
    <text evidence="3">The sequence shown here is derived from an EMBL/GenBank/DDBJ whole genome shotgun (WGS) entry which is preliminary data.</text>
</comment>
<organism evidence="3 4">
    <name type="scientific">Caenorhabditis bovis</name>
    <dbReference type="NCBI Taxonomy" id="2654633"/>
    <lineage>
        <taxon>Eukaryota</taxon>
        <taxon>Metazoa</taxon>
        <taxon>Ecdysozoa</taxon>
        <taxon>Nematoda</taxon>
        <taxon>Chromadorea</taxon>
        <taxon>Rhabditida</taxon>
        <taxon>Rhabditina</taxon>
        <taxon>Rhabditomorpha</taxon>
        <taxon>Rhabditoidea</taxon>
        <taxon>Rhabditidae</taxon>
        <taxon>Peloderinae</taxon>
        <taxon>Caenorhabditis</taxon>
    </lineage>
</organism>
<dbReference type="Proteomes" id="UP000494206">
    <property type="component" value="Unassembled WGS sequence"/>
</dbReference>